<keyword evidence="1 6" id="KW-0028">Amino-acid biosynthesis</keyword>
<dbReference type="EMBL" id="OBEN01000003">
    <property type="protein sequence ID" value="SNZ13677.1"/>
    <property type="molecule type" value="Genomic_DNA"/>
</dbReference>
<accession>A0A285NXB9</accession>
<evidence type="ECO:0000313" key="9">
    <source>
        <dbReference type="Proteomes" id="UP000218627"/>
    </source>
</evidence>
<evidence type="ECO:0000256" key="6">
    <source>
        <dbReference type="HAMAP-Rule" id="MF_01677"/>
    </source>
</evidence>
<reference evidence="9" key="1">
    <citation type="submission" date="2017-09" db="EMBL/GenBank/DDBJ databases">
        <authorList>
            <person name="Varghese N."/>
            <person name="Submissions S."/>
        </authorList>
    </citation>
    <scope>NUCLEOTIDE SEQUENCE [LARGE SCALE GENOMIC DNA]</scope>
    <source>
        <strain evidence="9">DSM 2913</strain>
    </source>
</reference>
<dbReference type="EC" id="4.2.1.109" evidence="6"/>
<dbReference type="NCBIfam" id="TIGR03328">
    <property type="entry name" value="salvage_mtnB"/>
    <property type="match status" value="1"/>
</dbReference>
<comment type="cofactor">
    <cofactor evidence="6">
        <name>Zn(2+)</name>
        <dbReference type="ChEBI" id="CHEBI:29105"/>
    </cofactor>
    <text evidence="6">Binds 1 zinc ion per subunit.</text>
</comment>
<evidence type="ECO:0000256" key="2">
    <source>
        <dbReference type="ARBA" id="ARBA00022723"/>
    </source>
</evidence>
<feature type="binding site" evidence="6">
    <location>
        <position position="94"/>
    </location>
    <ligand>
        <name>Zn(2+)</name>
        <dbReference type="ChEBI" id="CHEBI:29105"/>
    </ligand>
</feature>
<dbReference type="SMART" id="SM01007">
    <property type="entry name" value="Aldolase_II"/>
    <property type="match status" value="1"/>
</dbReference>
<dbReference type="RefSeq" id="WP_096601522.1">
    <property type="nucleotide sequence ID" value="NZ_OBEN01000003.1"/>
</dbReference>
<dbReference type="UniPathway" id="UPA00904">
    <property type="reaction ID" value="UER00875"/>
</dbReference>
<keyword evidence="9" id="KW-1185">Reference proteome</keyword>
<dbReference type="PANTHER" id="PTHR10640">
    <property type="entry name" value="METHYLTHIORIBULOSE-1-PHOSPHATE DEHYDRATASE"/>
    <property type="match status" value="1"/>
</dbReference>
<evidence type="ECO:0000259" key="7">
    <source>
        <dbReference type="SMART" id="SM01007"/>
    </source>
</evidence>
<comment type="pathway">
    <text evidence="6">Amino-acid biosynthesis; L-methionine biosynthesis via salvage pathway; L-methionine from S-methyl-5-thio-alpha-D-ribose 1-phosphate: step 2/6.</text>
</comment>
<gene>
    <name evidence="6" type="primary">mtnB</name>
    <name evidence="8" type="ORF">SAMN06265353_0847</name>
</gene>
<dbReference type="AlphaFoldDB" id="A0A285NXB9"/>
<protein>
    <recommendedName>
        <fullName evidence="6">Methylthioribulose-1-phosphate dehydratase</fullName>
        <shortName evidence="6">MTRu-1-P dehydratase</shortName>
        <ecNumber evidence="6">4.2.1.109</ecNumber>
    </recommendedName>
</protein>
<sequence>MKERLKEFAKIIKDLYLKGWLPATSGNFSLKVDDKSFFITSSGKHKGKISPKDFVLVDMEGNLLAGEGKPSAETLLHAVIYKCIPSASCVMHVHSPNSTVISRIVKDSKIYLQGYELLKAFEGIDTHEAELILPIFENSQDMPKLAKKVEEELRSASGLAGFLLRSHGVYVWGKDIHTALMKLEALDFILECELKLAIISGGMQ</sequence>
<dbReference type="GO" id="GO:0019509">
    <property type="term" value="P:L-methionine salvage from methylthioadenosine"/>
    <property type="evidence" value="ECO:0007669"/>
    <property type="project" value="UniProtKB-UniRule"/>
</dbReference>
<keyword evidence="2 6" id="KW-0479">Metal-binding</keyword>
<evidence type="ECO:0000256" key="1">
    <source>
        <dbReference type="ARBA" id="ARBA00022605"/>
    </source>
</evidence>
<organism evidence="8 9">
    <name type="scientific">Hydrogenobacter hydrogenophilus</name>
    <dbReference type="NCBI Taxonomy" id="35835"/>
    <lineage>
        <taxon>Bacteria</taxon>
        <taxon>Pseudomonadati</taxon>
        <taxon>Aquificota</taxon>
        <taxon>Aquificia</taxon>
        <taxon>Aquificales</taxon>
        <taxon>Aquificaceae</taxon>
        <taxon>Hydrogenobacter</taxon>
    </lineage>
</organism>
<dbReference type="InterPro" id="IPR017714">
    <property type="entry name" value="MethylthioRu-1-P_deHdtase_MtnB"/>
</dbReference>
<keyword evidence="3 6" id="KW-0862">Zinc</keyword>
<comment type="function">
    <text evidence="6">Catalyzes the dehydration of methylthioribulose-1-phosphate (MTRu-1-P) into 2,3-diketo-5-methylthiopentyl-1-phosphate (DK-MTP-1-P).</text>
</comment>
<dbReference type="GO" id="GO:0008270">
    <property type="term" value="F:zinc ion binding"/>
    <property type="evidence" value="ECO:0007669"/>
    <property type="project" value="UniProtKB-UniRule"/>
</dbReference>
<feature type="binding site" evidence="6">
    <location>
        <position position="92"/>
    </location>
    <ligand>
        <name>Zn(2+)</name>
        <dbReference type="ChEBI" id="CHEBI:29105"/>
    </ligand>
</feature>
<proteinExistence type="inferred from homology"/>
<dbReference type="PANTHER" id="PTHR10640:SF7">
    <property type="entry name" value="METHYLTHIORIBULOSE-1-PHOSPHATE DEHYDRATASE"/>
    <property type="match status" value="1"/>
</dbReference>
<dbReference type="Gene3D" id="3.40.225.10">
    <property type="entry name" value="Class II aldolase/adducin N-terminal domain"/>
    <property type="match status" value="1"/>
</dbReference>
<evidence type="ECO:0000313" key="8">
    <source>
        <dbReference type="EMBL" id="SNZ13677.1"/>
    </source>
</evidence>
<dbReference type="NCBIfam" id="NF006672">
    <property type="entry name" value="PRK09220.1"/>
    <property type="match status" value="1"/>
</dbReference>
<dbReference type="GO" id="GO:0046570">
    <property type="term" value="F:methylthioribulose 1-phosphate dehydratase activity"/>
    <property type="evidence" value="ECO:0007669"/>
    <property type="project" value="UniProtKB-UniRule"/>
</dbReference>
<dbReference type="SUPFAM" id="SSF53639">
    <property type="entry name" value="AraD/HMP-PK domain-like"/>
    <property type="match status" value="1"/>
</dbReference>
<comment type="catalytic activity">
    <reaction evidence="6">
        <text>5-(methylsulfanyl)-D-ribulose 1-phosphate = 5-methylsulfanyl-2,3-dioxopentyl phosphate + H2O</text>
        <dbReference type="Rhea" id="RHEA:15549"/>
        <dbReference type="ChEBI" id="CHEBI:15377"/>
        <dbReference type="ChEBI" id="CHEBI:58548"/>
        <dbReference type="ChEBI" id="CHEBI:58828"/>
        <dbReference type="EC" id="4.2.1.109"/>
    </reaction>
</comment>
<evidence type="ECO:0000256" key="4">
    <source>
        <dbReference type="ARBA" id="ARBA00023167"/>
    </source>
</evidence>
<name>A0A285NXB9_9AQUI</name>
<feature type="domain" description="Class II aldolase/adducin N-terminal" evidence="7">
    <location>
        <begin position="6"/>
        <end position="194"/>
    </location>
</feature>
<evidence type="ECO:0000256" key="3">
    <source>
        <dbReference type="ARBA" id="ARBA00022833"/>
    </source>
</evidence>
<comment type="similarity">
    <text evidence="6">Belongs to the aldolase class II family. MtnB subfamily.</text>
</comment>
<dbReference type="GO" id="GO:0005737">
    <property type="term" value="C:cytoplasm"/>
    <property type="evidence" value="ECO:0007669"/>
    <property type="project" value="UniProtKB-UniRule"/>
</dbReference>
<keyword evidence="4 6" id="KW-0486">Methionine biosynthesis</keyword>
<dbReference type="HAMAP" id="MF_01677">
    <property type="entry name" value="Salvage_MtnB"/>
    <property type="match status" value="1"/>
</dbReference>
<dbReference type="Proteomes" id="UP000218627">
    <property type="component" value="Unassembled WGS sequence"/>
</dbReference>
<dbReference type="OrthoDB" id="9805559at2"/>
<dbReference type="Pfam" id="PF00596">
    <property type="entry name" value="Aldolase_II"/>
    <property type="match status" value="1"/>
</dbReference>
<dbReference type="InterPro" id="IPR036409">
    <property type="entry name" value="Aldolase_II/adducin_N_sf"/>
</dbReference>
<keyword evidence="5 6" id="KW-0456">Lyase</keyword>
<dbReference type="InterPro" id="IPR001303">
    <property type="entry name" value="Aldolase_II/adducin_N"/>
</dbReference>
<evidence type="ECO:0000256" key="5">
    <source>
        <dbReference type="ARBA" id="ARBA00023239"/>
    </source>
</evidence>